<keyword evidence="12" id="KW-1185">Reference proteome</keyword>
<dbReference type="PANTHER" id="PTHR16677">
    <property type="entry name" value="HEMATOPOIETIC PROGENITOR CELL ANTIGEN CD34"/>
    <property type="match status" value="1"/>
</dbReference>
<evidence type="ECO:0000256" key="2">
    <source>
        <dbReference type="ARBA" id="ARBA00022692"/>
    </source>
</evidence>
<feature type="region of interest" description="Disordered" evidence="8">
    <location>
        <begin position="122"/>
        <end position="175"/>
    </location>
</feature>
<proteinExistence type="predicted"/>
<evidence type="ECO:0000256" key="7">
    <source>
        <dbReference type="ARBA" id="ARBA00023180"/>
    </source>
</evidence>
<dbReference type="PANTHER" id="PTHR16677:SF1">
    <property type="entry name" value="HEMATOPOIETIC PROGENITOR CELL ANTIGEN CD34"/>
    <property type="match status" value="1"/>
</dbReference>
<dbReference type="Proteomes" id="UP001369086">
    <property type="component" value="Unassembled WGS sequence"/>
</dbReference>
<evidence type="ECO:0000256" key="9">
    <source>
        <dbReference type="SAM" id="Phobius"/>
    </source>
</evidence>
<gene>
    <name evidence="11" type="ORF">HHUSO_G30790</name>
</gene>
<dbReference type="InterPro" id="IPR013836">
    <property type="entry name" value="CD34/Podocalyxin"/>
</dbReference>
<evidence type="ECO:0000256" key="10">
    <source>
        <dbReference type="SAM" id="SignalP"/>
    </source>
</evidence>
<organism evidence="11 12">
    <name type="scientific">Huso huso</name>
    <name type="common">Beluga</name>
    <name type="synonym">Acipenser huso</name>
    <dbReference type="NCBI Taxonomy" id="61971"/>
    <lineage>
        <taxon>Eukaryota</taxon>
        <taxon>Metazoa</taxon>
        <taxon>Chordata</taxon>
        <taxon>Craniata</taxon>
        <taxon>Vertebrata</taxon>
        <taxon>Euteleostomi</taxon>
        <taxon>Actinopterygii</taxon>
        <taxon>Chondrostei</taxon>
        <taxon>Acipenseriformes</taxon>
        <taxon>Acipenseridae</taxon>
        <taxon>Huso</taxon>
    </lineage>
</organism>
<dbReference type="InterPro" id="IPR008083">
    <property type="entry name" value="CD34"/>
</dbReference>
<evidence type="ECO:0000256" key="1">
    <source>
        <dbReference type="ARBA" id="ARBA00004479"/>
    </source>
</evidence>
<feature type="transmembrane region" description="Helical" evidence="9">
    <location>
        <begin position="296"/>
        <end position="317"/>
    </location>
</feature>
<keyword evidence="6 9" id="KW-0472">Membrane</keyword>
<sequence length="399" mass="41960">MAAAALKRMTEAKGKLILILALCNLLMIDHTNCQDTETTSSAAPAAPTNSAAPMEQAAPTVPVRSTDTVDPKGEVVAASLSGLTSAAIPTNQAGSLFTPTNPVVTVSKAVATMTPVNATVTTVDTSPASDSDANNTAPASANTVASTPGSSATSPQTESRAPLQETTPAPDTTTSLLIPNEFTETQGTFVSPAQVHCVSKEDIQDKDAIQLELKEETTCEEFIQSILNVKHKLCNDDSECSIAIYQKPRSKNILISSSKITENPKDMASYFNDENVKDQLGLMTAAPHWRKHSPSVLVSLVITGLLLAALLIGGYCYKNRMTGSSKGERLNEDLYQVDSDNQDGTLVSVAPLHPPEPQGKPSTNGDTQDTGKNQPPTSNTTTTTNGHSAKQAPVADTEL</sequence>
<accession>A0ABR0YDQ9</accession>
<feature type="compositionally biased region" description="Polar residues" evidence="8">
    <location>
        <begin position="360"/>
        <end position="376"/>
    </location>
</feature>
<feature type="signal peptide" evidence="10">
    <location>
        <begin position="1"/>
        <end position="33"/>
    </location>
</feature>
<evidence type="ECO:0000256" key="5">
    <source>
        <dbReference type="ARBA" id="ARBA00022989"/>
    </source>
</evidence>
<dbReference type="EMBL" id="JAHFZB010000035">
    <property type="protein sequence ID" value="KAK6470554.1"/>
    <property type="molecule type" value="Genomic_DNA"/>
</dbReference>
<reference evidence="11 12" key="1">
    <citation type="submission" date="2021-05" db="EMBL/GenBank/DDBJ databases">
        <authorList>
            <person name="Zahm M."/>
            <person name="Klopp C."/>
            <person name="Cabau C."/>
            <person name="Kuhl H."/>
            <person name="Suciu R."/>
            <person name="Ciorpac M."/>
            <person name="Holostenco D."/>
            <person name="Gessner J."/>
            <person name="Wuertz S."/>
            <person name="Hohne C."/>
            <person name="Stock M."/>
            <person name="Gislard M."/>
            <person name="Lluch J."/>
            <person name="Milhes M."/>
            <person name="Lampietro C."/>
            <person name="Lopez Roques C."/>
            <person name="Donnadieu C."/>
            <person name="Du K."/>
            <person name="Schartl M."/>
            <person name="Guiguen Y."/>
        </authorList>
    </citation>
    <scope>NUCLEOTIDE SEQUENCE [LARGE SCALE GENOMIC DNA]</scope>
    <source>
        <strain evidence="11">Hh-F2</strain>
        <tissue evidence="11">Blood</tissue>
    </source>
</reference>
<name>A0ABR0YDQ9_HUSHU</name>
<evidence type="ECO:0000313" key="12">
    <source>
        <dbReference type="Proteomes" id="UP001369086"/>
    </source>
</evidence>
<comment type="caution">
    <text evidence="11">The sequence shown here is derived from an EMBL/GenBank/DDBJ whole genome shotgun (WGS) entry which is preliminary data.</text>
</comment>
<keyword evidence="2 9" id="KW-0812">Transmembrane</keyword>
<evidence type="ECO:0000313" key="11">
    <source>
        <dbReference type="EMBL" id="KAK6470554.1"/>
    </source>
</evidence>
<evidence type="ECO:0000256" key="4">
    <source>
        <dbReference type="ARBA" id="ARBA00022889"/>
    </source>
</evidence>
<keyword evidence="4" id="KW-0130">Cell adhesion</keyword>
<keyword evidence="3 10" id="KW-0732">Signal</keyword>
<evidence type="ECO:0000256" key="3">
    <source>
        <dbReference type="ARBA" id="ARBA00022729"/>
    </source>
</evidence>
<protein>
    <submittedName>
        <fullName evidence="11">Hematopoietic progenitor cell antigen CD34-like isoform X1</fullName>
    </submittedName>
</protein>
<feature type="region of interest" description="Disordered" evidence="8">
    <location>
        <begin position="344"/>
        <end position="399"/>
    </location>
</feature>
<evidence type="ECO:0000256" key="6">
    <source>
        <dbReference type="ARBA" id="ARBA00023136"/>
    </source>
</evidence>
<feature type="region of interest" description="Disordered" evidence="8">
    <location>
        <begin position="37"/>
        <end position="69"/>
    </location>
</feature>
<feature type="chain" id="PRO_5047442849" evidence="10">
    <location>
        <begin position="34"/>
        <end position="399"/>
    </location>
</feature>
<keyword evidence="5 9" id="KW-1133">Transmembrane helix</keyword>
<evidence type="ECO:0000256" key="8">
    <source>
        <dbReference type="SAM" id="MobiDB-lite"/>
    </source>
</evidence>
<keyword evidence="7" id="KW-0325">Glycoprotein</keyword>
<feature type="compositionally biased region" description="Low complexity" evidence="8">
    <location>
        <begin position="38"/>
        <end position="53"/>
    </location>
</feature>
<comment type="subcellular location">
    <subcellularLocation>
        <location evidence="1">Membrane</location>
        <topology evidence="1">Single-pass type I membrane protein</topology>
    </subcellularLocation>
</comment>
<dbReference type="Pfam" id="PF06365">
    <property type="entry name" value="CD34_antigen"/>
    <property type="match status" value="1"/>
</dbReference>